<comment type="catalytic activity">
    <reaction evidence="11">
        <text>a 1,2-diacyl-sn-glycero-3-phospho-(1D-myo-inositol-4,5-bisphosphate) + H2O = 1D-myo-inositol 1,4,5-trisphosphate + a 1,2-diacyl-sn-glycerol + H(+)</text>
        <dbReference type="Rhea" id="RHEA:33179"/>
        <dbReference type="ChEBI" id="CHEBI:15377"/>
        <dbReference type="ChEBI" id="CHEBI:15378"/>
        <dbReference type="ChEBI" id="CHEBI:17815"/>
        <dbReference type="ChEBI" id="CHEBI:58456"/>
        <dbReference type="ChEBI" id="CHEBI:203600"/>
        <dbReference type="EC" id="3.1.4.11"/>
    </reaction>
    <physiologicalReaction direction="left-to-right" evidence="11">
        <dbReference type="Rhea" id="RHEA:33180"/>
    </physiologicalReaction>
</comment>
<dbReference type="InterPro" id="IPR011993">
    <property type="entry name" value="PH-like_dom_sf"/>
</dbReference>
<keyword evidence="8 13" id="KW-0727">SH2 domain</keyword>
<keyword evidence="3" id="KW-0597">Phosphoprotein</keyword>
<dbReference type="SMART" id="SM00239">
    <property type="entry name" value="C2"/>
    <property type="match status" value="1"/>
</dbReference>
<dbReference type="InterPro" id="IPR035023">
    <property type="entry name" value="PLC-gamma_C-SH2"/>
</dbReference>
<dbReference type="InterPro" id="IPR002048">
    <property type="entry name" value="EF_hand_dom"/>
</dbReference>
<dbReference type="CDD" id="cd08592">
    <property type="entry name" value="PI-PLCc_gamma"/>
    <property type="match status" value="1"/>
</dbReference>
<evidence type="ECO:0000256" key="15">
    <source>
        <dbReference type="SAM" id="MobiDB-lite"/>
    </source>
</evidence>
<dbReference type="Pfam" id="PF00018">
    <property type="entry name" value="SH3_1"/>
    <property type="match status" value="1"/>
</dbReference>
<dbReference type="GO" id="GO:0004435">
    <property type="term" value="F:phosphatidylinositol-4,5-bisphosphate phospholipase C activity"/>
    <property type="evidence" value="ECO:0007669"/>
    <property type="project" value="UniProtKB-UniRule"/>
</dbReference>
<dbReference type="PROSITE" id="PS50003">
    <property type="entry name" value="PH_DOMAIN"/>
    <property type="match status" value="1"/>
</dbReference>
<keyword evidence="6" id="KW-0106">Calcium</keyword>
<dbReference type="SMART" id="SM00149">
    <property type="entry name" value="PLCYc"/>
    <property type="match status" value="1"/>
</dbReference>
<dbReference type="CDD" id="cd13362">
    <property type="entry name" value="PH_PLC_gamma"/>
    <property type="match status" value="1"/>
</dbReference>
<dbReference type="PROSITE" id="PS50007">
    <property type="entry name" value="PIPLC_X_DOMAIN"/>
    <property type="match status" value="1"/>
</dbReference>
<evidence type="ECO:0000313" key="22">
    <source>
        <dbReference type="EMBL" id="JAV60354.1"/>
    </source>
</evidence>
<dbReference type="InterPro" id="IPR011992">
    <property type="entry name" value="EF-hand-dom_pair"/>
</dbReference>
<dbReference type="PIRSF" id="PIRSF000952">
    <property type="entry name" value="PLC-gamma"/>
    <property type="match status" value="1"/>
</dbReference>
<dbReference type="Gene3D" id="2.30.30.40">
    <property type="entry name" value="SH3 Domains"/>
    <property type="match status" value="1"/>
</dbReference>
<dbReference type="EMBL" id="GEZM01084973">
    <property type="protein sequence ID" value="JAV60354.1"/>
    <property type="molecule type" value="Transcribed_RNA"/>
</dbReference>
<keyword evidence="10 12" id="KW-0807">Transducer</keyword>
<accession>A0A1Y1KG69</accession>
<evidence type="ECO:0000259" key="17">
    <source>
        <dbReference type="PROSITE" id="PS50002"/>
    </source>
</evidence>
<comment type="cofactor">
    <cofactor evidence="1">
        <name>Ca(2+)</name>
        <dbReference type="ChEBI" id="CHEBI:29108"/>
    </cofactor>
</comment>
<evidence type="ECO:0000256" key="12">
    <source>
        <dbReference type="PIRNR" id="PIRNR000952"/>
    </source>
</evidence>
<dbReference type="GO" id="GO:0048015">
    <property type="term" value="P:phosphatidylinositol-mediated signaling"/>
    <property type="evidence" value="ECO:0007669"/>
    <property type="project" value="TreeGrafter"/>
</dbReference>
<keyword evidence="5 12" id="KW-0378">Hydrolase</keyword>
<feature type="domain" description="PI-PLC Y-box" evidence="20">
    <location>
        <begin position="944"/>
        <end position="1059"/>
    </location>
</feature>
<dbReference type="GO" id="GO:0010634">
    <property type="term" value="P:positive regulation of epithelial cell migration"/>
    <property type="evidence" value="ECO:0007669"/>
    <property type="project" value="TreeGrafter"/>
</dbReference>
<evidence type="ECO:0000256" key="10">
    <source>
        <dbReference type="ARBA" id="ARBA00023224"/>
    </source>
</evidence>
<dbReference type="EC" id="3.1.4.11" evidence="12"/>
<proteinExistence type="predicted"/>
<dbReference type="GO" id="GO:0051209">
    <property type="term" value="P:release of sequestered calcium ion into cytosol"/>
    <property type="evidence" value="ECO:0007669"/>
    <property type="project" value="TreeGrafter"/>
</dbReference>
<dbReference type="InterPro" id="IPR036028">
    <property type="entry name" value="SH3-like_dom_sf"/>
</dbReference>
<evidence type="ECO:0000256" key="7">
    <source>
        <dbReference type="ARBA" id="ARBA00022963"/>
    </source>
</evidence>
<dbReference type="InterPro" id="IPR001849">
    <property type="entry name" value="PH_domain"/>
</dbReference>
<dbReference type="GO" id="GO:0009395">
    <property type="term" value="P:phospholipid catabolic process"/>
    <property type="evidence" value="ECO:0007669"/>
    <property type="project" value="UniProtKB-UniRule"/>
</dbReference>
<dbReference type="Gene3D" id="2.30.29.30">
    <property type="entry name" value="Pleckstrin-homology domain (PH domain)/Phosphotyrosine-binding domain (PTB)"/>
    <property type="match status" value="1"/>
</dbReference>
<dbReference type="PROSITE" id="PS50222">
    <property type="entry name" value="EF_HAND_2"/>
    <property type="match status" value="1"/>
</dbReference>
<dbReference type="InterPro" id="IPR056586">
    <property type="entry name" value="EF-hand_PLCG1"/>
</dbReference>
<dbReference type="CDD" id="cd00275">
    <property type="entry name" value="C2_PLC_like"/>
    <property type="match status" value="1"/>
</dbReference>
<dbReference type="SUPFAM" id="SSF55550">
    <property type="entry name" value="SH2 domain"/>
    <property type="match status" value="2"/>
</dbReference>
<dbReference type="SUPFAM" id="SSF50044">
    <property type="entry name" value="SH3-domain"/>
    <property type="match status" value="1"/>
</dbReference>
<feature type="domain" description="SH2" evidence="16">
    <location>
        <begin position="664"/>
        <end position="753"/>
    </location>
</feature>
<evidence type="ECO:0000259" key="18">
    <source>
        <dbReference type="PROSITE" id="PS50003"/>
    </source>
</evidence>
<dbReference type="InterPro" id="IPR035892">
    <property type="entry name" value="C2_domain_sf"/>
</dbReference>
<dbReference type="InterPro" id="IPR057061">
    <property type="entry name" value="PLCG_EF-hand_2"/>
</dbReference>
<dbReference type="GO" id="GO:0009653">
    <property type="term" value="P:anatomical structure morphogenesis"/>
    <property type="evidence" value="ECO:0007669"/>
    <property type="project" value="UniProtKB-ARBA"/>
</dbReference>
<sequence>MFGLFNGAFSSPSGSGYIPEMEQIISQLERGTLVTKFSWRRKAERKTLAIRRETRQVVWSKTVSGVKPSFDGFVDLREIKEIRIGKNSKDFDKWPEDSKKIDNAKCFVVFYGSEFKLRVLSITAFSEKECELWVKGLRYLVRDTINSPYPLQVQTWLRREFYSMETPRESVSLKEVKGFLPRLNSKIPTNRLREIFNEVDTRKRGEIGFDDFATLYHKIIFDENNIQETFDRYTLYSANLKTVTLQEFQSFLIQEQLDELGNDERKVSEFIREFLKDPQRDVQEPYFAMAEFLDFLFSKQNDLWDTSKDIVYQDMTKPLAHYYISSSHNTYLTGDQFSSESSVEAYVRCLRMGCRCIELDCWDGPDGMPFIYHGHTLTTKIKFLDVIRTIKEHAFSTSEYPVILSIEDNCSLPQQRKMATAMQEVFGDMLLTHPMEKNEKQLPSPFQLRRRIILKHKKLPEGQDESSFIIRNDSNEMDLRNSIKNGIMYIEDAVDHEWSPHFFVLTQNKLFYTDSYRPDQDSERSEDEDDPITSHRPKSDVPNEELHFSEKWFHGRLPKGREEAEHLLETYSHLGDGTFLVRTSVTFVGEYCLSFWRNGSVNHCRIKSKQDKQQTKYYLTDTKYFDSLYSLITHYRTHPLVTAEFSITLQEPVPQPNKHEGKEWYHKNTSRVQSEEMLKRIRMEGAFLVRPSENGANSYTISFRADKKIKHCRIKLEGRLYTIGNVEFESLVELISYYEHHPLYHKVKLGYPVTEEIVRRIGLENEDANNYNGTPAYMDPTSFSSPKITVKAIYDYKAQQPDELSFCKHAIITNVTKPDPSEGWWKGDYGGKKQLFFPANYVEEIDRSDHHESGEDGSDESMLQGCLDMNGAFADMHHCPSRPSLEWELRIVTSTACAPLDVAVQSREMALEWLEAIKEAAQKANVLETQHREMERAFRIAKEMSNLIIYCRSVAFSIERAKQNFIFYEMSSFPENKAEKLICQQENKFFLKYHKIQFSRVYPKGQRIDSSNYNPINLWNSGSQMVALNFQTGDKPMQLNQAKFRDNGNSGYLLKPRFMFRDEFDPYDKNTLVDVEPMTISIRIIAARHLSKSKKGMASPFVEVEIVGAEFDSGVKLTTKPISDNGFNPVWNEICEFDVCNPDFALLRFLVQDEDVFGDPNFIGQATYPVTCLRTGYRSVCLKNMYNEDVELGSLLIHISKRNPMESTNNLHSNTLSHRHSDGHTF</sequence>
<dbReference type="Pfam" id="PF00017">
    <property type="entry name" value="SH2"/>
    <property type="match status" value="2"/>
</dbReference>
<dbReference type="CDD" id="cd10341">
    <property type="entry name" value="SH2_N-SH2_PLC_gamma_like"/>
    <property type="match status" value="1"/>
</dbReference>
<dbReference type="InterPro" id="IPR001452">
    <property type="entry name" value="SH3_domain"/>
</dbReference>
<keyword evidence="2 14" id="KW-0728">SH3 domain</keyword>
<dbReference type="CDD" id="cd09932">
    <property type="entry name" value="SH2_C-SH2_PLC_gamma_like"/>
    <property type="match status" value="1"/>
</dbReference>
<dbReference type="CDD" id="cd16201">
    <property type="entry name" value="EFh_PI-PLCgamma"/>
    <property type="match status" value="1"/>
</dbReference>
<comment type="function">
    <text evidence="12">Mediates the production of the second messenger molecules diacylglycerol (DAG) and inositol 1,4,5-trisphosphate (IP3). Plays an important role in the regulation of intracellular signaling cascades.</text>
</comment>
<dbReference type="Gene3D" id="3.20.20.190">
    <property type="entry name" value="Phosphatidylinositol (PI) phosphodiesterase"/>
    <property type="match status" value="2"/>
</dbReference>
<evidence type="ECO:0000256" key="13">
    <source>
        <dbReference type="PROSITE-ProRule" id="PRU00191"/>
    </source>
</evidence>
<name>A0A1Y1KG69_PHOPY</name>
<evidence type="ECO:0000256" key="5">
    <source>
        <dbReference type="ARBA" id="ARBA00022801"/>
    </source>
</evidence>
<dbReference type="InterPro" id="IPR000980">
    <property type="entry name" value="SH2"/>
</dbReference>
<dbReference type="SMART" id="SM00233">
    <property type="entry name" value="PH"/>
    <property type="match status" value="2"/>
</dbReference>
<dbReference type="InterPro" id="IPR036860">
    <property type="entry name" value="SH2_dom_sf"/>
</dbReference>
<dbReference type="GO" id="GO:0046488">
    <property type="term" value="P:phosphatidylinositol metabolic process"/>
    <property type="evidence" value="ECO:0007669"/>
    <property type="project" value="TreeGrafter"/>
</dbReference>
<reference evidence="22" key="1">
    <citation type="journal article" date="2016" name="Sci. Rep.">
        <title>Molecular characterization of firefly nuptial gifts: a multi-omics approach sheds light on postcopulatory sexual selection.</title>
        <authorList>
            <person name="Al-Wathiqui N."/>
            <person name="Fallon T.R."/>
            <person name="South A."/>
            <person name="Weng J.K."/>
            <person name="Lewis S.M."/>
        </authorList>
    </citation>
    <scope>NUCLEOTIDE SEQUENCE</scope>
</reference>
<evidence type="ECO:0000256" key="11">
    <source>
        <dbReference type="ARBA" id="ARBA00023674"/>
    </source>
</evidence>
<dbReference type="Pfam" id="PF23583">
    <property type="entry name" value="EF_HAND_2_PLCG"/>
    <property type="match status" value="1"/>
</dbReference>
<dbReference type="GO" id="GO:0032587">
    <property type="term" value="C:ruffle membrane"/>
    <property type="evidence" value="ECO:0007669"/>
    <property type="project" value="TreeGrafter"/>
</dbReference>
<dbReference type="FunFam" id="2.30.30.40:FF:000119">
    <property type="entry name" value="1-phosphatidylinositol 4,5-bisphosphate phosphodiesterase gamma"/>
    <property type="match status" value="1"/>
</dbReference>
<dbReference type="InterPro" id="IPR016279">
    <property type="entry name" value="PLC-gamma"/>
</dbReference>
<dbReference type="PROSITE" id="PS50001">
    <property type="entry name" value="SH2"/>
    <property type="match status" value="2"/>
</dbReference>
<evidence type="ECO:0000259" key="20">
    <source>
        <dbReference type="PROSITE" id="PS50008"/>
    </source>
</evidence>
<feature type="domain" description="SH3" evidence="17">
    <location>
        <begin position="785"/>
        <end position="847"/>
    </location>
</feature>
<organism evidence="22">
    <name type="scientific">Photinus pyralis</name>
    <name type="common">Common eastern firefly</name>
    <name type="synonym">Lampyris pyralis</name>
    <dbReference type="NCBI Taxonomy" id="7054"/>
    <lineage>
        <taxon>Eukaryota</taxon>
        <taxon>Metazoa</taxon>
        <taxon>Ecdysozoa</taxon>
        <taxon>Arthropoda</taxon>
        <taxon>Hexapoda</taxon>
        <taxon>Insecta</taxon>
        <taxon>Pterygota</taxon>
        <taxon>Neoptera</taxon>
        <taxon>Endopterygota</taxon>
        <taxon>Coleoptera</taxon>
        <taxon>Polyphaga</taxon>
        <taxon>Elateriformia</taxon>
        <taxon>Elateroidea</taxon>
        <taxon>Lampyridae</taxon>
        <taxon>Lampyrinae</taxon>
        <taxon>Photinus</taxon>
    </lineage>
</organism>
<dbReference type="Gene3D" id="3.30.505.10">
    <property type="entry name" value="SH2 domain"/>
    <property type="match status" value="2"/>
</dbReference>
<dbReference type="SMART" id="SM00252">
    <property type="entry name" value="SH2"/>
    <property type="match status" value="2"/>
</dbReference>
<dbReference type="PRINTS" id="PR00390">
    <property type="entry name" value="PHPHLIPASEC"/>
</dbReference>
<dbReference type="InterPro" id="IPR000008">
    <property type="entry name" value="C2_dom"/>
</dbReference>
<keyword evidence="9 12" id="KW-0443">Lipid metabolism</keyword>
<evidence type="ECO:0000256" key="14">
    <source>
        <dbReference type="PROSITE-ProRule" id="PRU00192"/>
    </source>
</evidence>
<dbReference type="Pfam" id="PF00387">
    <property type="entry name" value="PI-PLC-Y"/>
    <property type="match status" value="1"/>
</dbReference>
<dbReference type="InterPro" id="IPR017946">
    <property type="entry name" value="PLC-like_Pdiesterase_TIM-brl"/>
</dbReference>
<feature type="region of interest" description="Disordered" evidence="15">
    <location>
        <begin position="516"/>
        <end position="543"/>
    </location>
</feature>
<evidence type="ECO:0000256" key="9">
    <source>
        <dbReference type="ARBA" id="ARBA00023098"/>
    </source>
</evidence>
<dbReference type="InterPro" id="IPR001192">
    <property type="entry name" value="PI-PLC_fam"/>
</dbReference>
<dbReference type="InterPro" id="IPR000909">
    <property type="entry name" value="PLipase_C_PInositol-sp_X_dom"/>
</dbReference>
<dbReference type="GO" id="GO:0048468">
    <property type="term" value="P:cell development"/>
    <property type="evidence" value="ECO:0007669"/>
    <property type="project" value="UniProtKB-ARBA"/>
</dbReference>
<dbReference type="GO" id="GO:0005509">
    <property type="term" value="F:calcium ion binding"/>
    <property type="evidence" value="ECO:0007669"/>
    <property type="project" value="InterPro"/>
</dbReference>
<dbReference type="PRINTS" id="PR00401">
    <property type="entry name" value="SH2DOMAIN"/>
</dbReference>
<dbReference type="CDD" id="cd11825">
    <property type="entry name" value="SH3_PLCgamma"/>
    <property type="match status" value="1"/>
</dbReference>
<evidence type="ECO:0000256" key="1">
    <source>
        <dbReference type="ARBA" id="ARBA00001913"/>
    </source>
</evidence>
<dbReference type="FunFam" id="2.60.40.150:FF:000199">
    <property type="entry name" value="1-phosphatidylinositol 4,5-bisphosphate phosphodiesterase gamma"/>
    <property type="match status" value="1"/>
</dbReference>
<dbReference type="InterPro" id="IPR035024">
    <property type="entry name" value="PLC-gamma_N-SH2"/>
</dbReference>
<dbReference type="PROSITE" id="PS50004">
    <property type="entry name" value="C2"/>
    <property type="match status" value="1"/>
</dbReference>
<evidence type="ECO:0000256" key="4">
    <source>
        <dbReference type="ARBA" id="ARBA00022737"/>
    </source>
</evidence>
<dbReference type="SUPFAM" id="SSF50729">
    <property type="entry name" value="PH domain-like"/>
    <property type="match status" value="1"/>
</dbReference>
<protein>
    <recommendedName>
        <fullName evidence="12">1-phosphatidylinositol 4,5-bisphosphate phosphodiesterase gamma</fullName>
        <ecNumber evidence="12">3.1.4.11</ecNumber>
    </recommendedName>
</protein>
<evidence type="ECO:0000259" key="19">
    <source>
        <dbReference type="PROSITE" id="PS50004"/>
    </source>
</evidence>
<keyword evidence="4" id="KW-0677">Repeat</keyword>
<evidence type="ECO:0000259" key="21">
    <source>
        <dbReference type="PROSITE" id="PS50222"/>
    </source>
</evidence>
<dbReference type="Pfam" id="PF00168">
    <property type="entry name" value="C2"/>
    <property type="match status" value="1"/>
</dbReference>
<evidence type="ECO:0000256" key="2">
    <source>
        <dbReference type="ARBA" id="ARBA00022443"/>
    </source>
</evidence>
<feature type="domain" description="EF-hand" evidence="21">
    <location>
        <begin position="187"/>
        <end position="222"/>
    </location>
</feature>
<dbReference type="FunFam" id="3.20.20.190:FF:000004">
    <property type="entry name" value="1-phosphatidylinositol 4,5-bisphosphate phosphodiesterase gamma"/>
    <property type="match status" value="1"/>
</dbReference>
<dbReference type="SUPFAM" id="SSF49562">
    <property type="entry name" value="C2 domain (Calcium/lipid-binding domain, CaLB)"/>
    <property type="match status" value="1"/>
</dbReference>
<dbReference type="SMART" id="SM00326">
    <property type="entry name" value="SH3"/>
    <property type="match status" value="1"/>
</dbReference>
<feature type="domain" description="PH" evidence="18">
    <location>
        <begin position="26"/>
        <end position="142"/>
    </location>
</feature>
<dbReference type="SUPFAM" id="SSF51695">
    <property type="entry name" value="PLC-like phosphodiesterases"/>
    <property type="match status" value="1"/>
</dbReference>
<evidence type="ECO:0000256" key="8">
    <source>
        <dbReference type="ARBA" id="ARBA00022999"/>
    </source>
</evidence>
<dbReference type="PANTHER" id="PTHR10336">
    <property type="entry name" value="PHOSPHOINOSITIDE-SPECIFIC PHOSPHOLIPASE C FAMILY PROTEIN"/>
    <property type="match status" value="1"/>
</dbReference>
<dbReference type="SUPFAM" id="SSF47473">
    <property type="entry name" value="EF-hand"/>
    <property type="match status" value="1"/>
</dbReference>
<dbReference type="Gene3D" id="2.60.40.150">
    <property type="entry name" value="C2 domain"/>
    <property type="match status" value="1"/>
</dbReference>
<dbReference type="Pfam" id="PF23329">
    <property type="entry name" value="EF_HAND_1_PLCG"/>
    <property type="match status" value="1"/>
</dbReference>
<dbReference type="FunFam" id="3.30.505.10:FF:000011">
    <property type="entry name" value="1-phosphatidylinositol 4,5-bisphosphate phosphodiesterase gamma"/>
    <property type="match status" value="1"/>
</dbReference>
<evidence type="ECO:0000256" key="3">
    <source>
        <dbReference type="ARBA" id="ARBA00022553"/>
    </source>
</evidence>
<dbReference type="SMART" id="SM00148">
    <property type="entry name" value="PLCXc"/>
    <property type="match status" value="1"/>
</dbReference>
<feature type="domain" description="SH2" evidence="16">
    <location>
        <begin position="552"/>
        <end position="653"/>
    </location>
</feature>
<dbReference type="Gene3D" id="1.10.238.10">
    <property type="entry name" value="EF-hand"/>
    <property type="match status" value="2"/>
</dbReference>
<dbReference type="InterPro" id="IPR001711">
    <property type="entry name" value="PLipase_C_Pinositol-sp_Y"/>
</dbReference>
<dbReference type="FunFam" id="3.30.505.10:FF:000009">
    <property type="entry name" value="1-phosphatidylinositol 4,5-bisphosphate phosphodiesterase gamma"/>
    <property type="match status" value="1"/>
</dbReference>
<dbReference type="Pfam" id="PF00388">
    <property type="entry name" value="PI-PLC-X"/>
    <property type="match status" value="1"/>
</dbReference>
<evidence type="ECO:0000256" key="6">
    <source>
        <dbReference type="ARBA" id="ARBA00022837"/>
    </source>
</evidence>
<dbReference type="PANTHER" id="PTHR10336:SF159">
    <property type="entry name" value="1-PHOSPHATIDYLINOSITOL 4,5-BISPHOSPHATE PHOSPHODIESTERASE GAMMA"/>
    <property type="match status" value="1"/>
</dbReference>
<feature type="domain" description="C2" evidence="19">
    <location>
        <begin position="1061"/>
        <end position="1184"/>
    </location>
</feature>
<dbReference type="PROSITE" id="PS50008">
    <property type="entry name" value="PIPLC_Y_DOMAIN"/>
    <property type="match status" value="1"/>
</dbReference>
<dbReference type="PROSITE" id="PS50002">
    <property type="entry name" value="SH3"/>
    <property type="match status" value="1"/>
</dbReference>
<keyword evidence="7 12" id="KW-0442">Lipid degradation</keyword>
<dbReference type="AlphaFoldDB" id="A0A1Y1KG69"/>
<evidence type="ECO:0000259" key="16">
    <source>
        <dbReference type="PROSITE" id="PS50001"/>
    </source>
</evidence>